<dbReference type="GeneID" id="5000366"/>
<dbReference type="PANTHER" id="PTHR12792">
    <property type="entry name" value="EXTRA SPINDLE POLES 1-RELATED"/>
    <property type="match status" value="1"/>
</dbReference>
<dbReference type="eggNOG" id="KOG1849">
    <property type="taxonomic scope" value="Eukaryota"/>
</dbReference>
<dbReference type="InterPro" id="IPR030397">
    <property type="entry name" value="SEPARIN_core_dom"/>
</dbReference>
<feature type="transmembrane region" description="Helical" evidence="5">
    <location>
        <begin position="165"/>
        <end position="183"/>
    </location>
</feature>
<evidence type="ECO:0000256" key="2">
    <source>
        <dbReference type="ARBA" id="ARBA00012489"/>
    </source>
</evidence>
<keyword evidence="3" id="KW-0378">Hydrolase</keyword>
<dbReference type="GO" id="GO:0006508">
    <property type="term" value="P:proteolysis"/>
    <property type="evidence" value="ECO:0007669"/>
    <property type="project" value="InterPro"/>
</dbReference>
<dbReference type="STRING" id="436017.A4RSW3"/>
<evidence type="ECO:0000256" key="5">
    <source>
        <dbReference type="SAM" id="Phobius"/>
    </source>
</evidence>
<evidence type="ECO:0000256" key="3">
    <source>
        <dbReference type="ARBA" id="ARBA00022801"/>
    </source>
</evidence>
<dbReference type="EMBL" id="CP000582">
    <property type="protein sequence ID" value="ABO94714.1"/>
    <property type="molecule type" value="Genomic_DNA"/>
</dbReference>
<dbReference type="PANTHER" id="PTHR12792:SF0">
    <property type="entry name" value="SEPARIN"/>
    <property type="match status" value="1"/>
</dbReference>
<dbReference type="OMA" id="CWALLKD"/>
<keyword evidence="5" id="KW-0812">Transmembrane</keyword>
<dbReference type="EC" id="3.4.22.49" evidence="2"/>
<protein>
    <recommendedName>
        <fullName evidence="2">separase</fullName>
        <ecNumber evidence="2">3.4.22.49</ecNumber>
    </recommendedName>
</protein>
<dbReference type="GO" id="GO:0005634">
    <property type="term" value="C:nucleus"/>
    <property type="evidence" value="ECO:0007669"/>
    <property type="project" value="InterPro"/>
</dbReference>
<evidence type="ECO:0000256" key="1">
    <source>
        <dbReference type="ARBA" id="ARBA00000451"/>
    </source>
</evidence>
<dbReference type="OrthoDB" id="10255632at2759"/>
<dbReference type="KEGG" id="olu:OSTLU_119551"/>
<dbReference type="GO" id="GO:0005737">
    <property type="term" value="C:cytoplasm"/>
    <property type="evidence" value="ECO:0007669"/>
    <property type="project" value="TreeGrafter"/>
</dbReference>
<dbReference type="Proteomes" id="UP000001568">
    <property type="component" value="Chromosome 2"/>
</dbReference>
<dbReference type="GO" id="GO:0051307">
    <property type="term" value="P:meiotic chromosome separation"/>
    <property type="evidence" value="ECO:0007669"/>
    <property type="project" value="TreeGrafter"/>
</dbReference>
<dbReference type="GO" id="GO:0072686">
    <property type="term" value="C:mitotic spindle"/>
    <property type="evidence" value="ECO:0007669"/>
    <property type="project" value="TreeGrafter"/>
</dbReference>
<dbReference type="Pfam" id="PF03568">
    <property type="entry name" value="Separin_C"/>
    <property type="match status" value="1"/>
</dbReference>
<reference evidence="7 8" key="1">
    <citation type="journal article" date="2007" name="Proc. Natl. Acad. Sci. U.S.A.">
        <title>The tiny eukaryote Ostreococcus provides genomic insights into the paradox of plankton speciation.</title>
        <authorList>
            <person name="Palenik B."/>
            <person name="Grimwood J."/>
            <person name="Aerts A."/>
            <person name="Rouze P."/>
            <person name="Salamov A."/>
            <person name="Putnam N."/>
            <person name="Dupont C."/>
            <person name="Jorgensen R."/>
            <person name="Derelle E."/>
            <person name="Rombauts S."/>
            <person name="Zhou K."/>
            <person name="Otillar R."/>
            <person name="Merchant S.S."/>
            <person name="Podell S."/>
            <person name="Gaasterland T."/>
            <person name="Napoli C."/>
            <person name="Gendler K."/>
            <person name="Manuell A."/>
            <person name="Tai V."/>
            <person name="Vallon O."/>
            <person name="Piganeau G."/>
            <person name="Jancek S."/>
            <person name="Heijde M."/>
            <person name="Jabbari K."/>
            <person name="Bowler C."/>
            <person name="Lohr M."/>
            <person name="Robbens S."/>
            <person name="Werner G."/>
            <person name="Dubchak I."/>
            <person name="Pazour G.J."/>
            <person name="Ren Q."/>
            <person name="Paulsen I."/>
            <person name="Delwiche C."/>
            <person name="Schmutz J."/>
            <person name="Rokhsar D."/>
            <person name="Van de Peer Y."/>
            <person name="Moreau H."/>
            <person name="Grigoriev I.V."/>
        </authorList>
    </citation>
    <scope>NUCLEOTIDE SEQUENCE [LARGE SCALE GENOMIC DNA]</scope>
    <source>
        <strain evidence="7 8">CCE9901</strain>
    </source>
</reference>
<evidence type="ECO:0000259" key="6">
    <source>
        <dbReference type="PROSITE" id="PS51700"/>
    </source>
</evidence>
<accession>A4RSW3</accession>
<sequence>MDSHAQIARLVRQYSAAHTQAEYGKACLNFEALTTEACNLLIRVDRSQLQTLSDHLMQDMFTAVQDTLKLLAGTSLQSKSQRQRFLAAAEKLCDVLWVLRKPGDDDNISGLRYTLIRRLAALHENDKTIHNCWALLKDLFQQLRTENFDLSQVEKICGERRGDKLFVTMVIGLVLNLISALIASPDRREILVDGYLQVSNIMQPVLKLVLAQSGDFADKYVRSFTNSALKAFIVISGLTNSSEAMYTRQKFVQVILFCLENSTFNKEYLLQVSTKLVCYSSAKDISRETLTRMQALMTQDMLFSIYKQLMQQAVKTDTQAEALRLLDTMLPSAVEPWLLVTLKTALHFTLRSNQNVLSRELACANVELSRALELDHPQYLFHTFCLLAREVQRFAYDAGAADLNCTADFLCQIRQFAIIGAQLAEYSLKIDTTPHAFCAALPSLCLSNALLAIQLETNNLEHKFTHDSIAMHTLSQLVLLNGFNTLATRRSIHTLAQKCAETGHQEAAEALYRTTLRCCDHLGGFEANEVNTSGERHGRIKTLFHHLHKTSKENAVKLLLSESHHYGTSEMPFKAILVLYAEISTSFAGNKETFKPFIPQLVEREKTVEILIRIIEECLFWDSSNISMCLRHQLKSALFTFAIEVLSDWQKLRINYSSAHIAAVSDLLQVMFPPVSHGSGQCRTRACAVCGQSGIIQVYHDVLLKVARAIDAEYLRLAVSIEFACRTALALISINESGAFKHAQMFIQEEISLHELEKFCRVFEEHLNAKSSDGVRRMFEAIQDICEKLNTLGSTHLSNRLRHFICPETTSHVAAILLAPIPAPCLLLSLHRHRPWQRRISKTCSAHQGRSKLLLAGVAAERGHISEAFSYVEIALSSLRNCLSSYHDSVKEVTGEASICDPKVSYFFVVGTYISALCTKATICAEIGMVSSSLHAFDEALKLSRRVCSHALQGAVHLRKAGTYQRLGRLTEARDELLTYHEVIDGALFRRTQESIFDTRMDVYAKVLSSIIECSCCENEHKSEFRGTNISRVRETIAEISAVVHRRAESRGCQVNAHVDHLQHSLCASLLGPFRSIYARLLYLGVLTPSDDPDTDTSFSLLGALLKDCRNYEPILVALSLSCELKLDFSIVLPLDMPRPGLDSRSPAVCMSIEMRNKVMELLWRCRDTPIILWELQSRLLSLMISDHTQSPCKVASGLQTCYGAVTRSQYLALLTLKTVKWLQCDEAFVRKMRKMKCDQFPQFASAVQCLQVSREEIAELAGVDNALGEKCRQTAITGSPVLTIGIVKCTHTDNDNRRDKLIISRVSGVDGSALCVQIANPFLSEIFHNFSRIIKEQKNLPTSVDSRSSKIVWWEKRLQLDASLRKILSQLDIDVLGAWRVLLLGDLVLQQQQQLRDLYDELMSRLRILASKLDLQLVASASQLLRLLIHGLDCMTDDEFRLALSSLLLNPCEHKSAPVCLVLSSDKQSVLQKISTCEHVADMVTFARKYLAELKRTTSLTNAGCFLQRSAVIVSLDDVTRHFTWESLDSLNNQRIYRTPSVAIAQSIADFQSNTRHAKNISSTFFVLNPTGDLLGTQQQLEPLLTKAGWDGVSGTSPTASELIQSLQSFDFYLYFGHGGGQDILKTGSFQDASICTATVLMGCSSGVYDIMECSSLSSISMLYLLAGAPIVIANMWDVTDRDIDRFSSRLLEQWLSYSMNESPEFQCASDAVRVARYACQLKYLVGAAPIIYGVPTSICRTQELKYRC</sequence>
<comment type="catalytic activity">
    <reaction evidence="1">
        <text>All bonds known to be hydrolyzed by this endopeptidase have arginine in P1 and an acidic residue in P4. P6 is often occupied by an acidic residue or by a hydroxy-amino-acid residue, the phosphorylation of which enhances cleavage.</text>
        <dbReference type="EC" id="3.4.22.49"/>
    </reaction>
</comment>
<feature type="domain" description="Peptidase C50" evidence="6">
    <location>
        <begin position="1562"/>
        <end position="1656"/>
    </location>
</feature>
<evidence type="ECO:0000256" key="4">
    <source>
        <dbReference type="ARBA" id="ARBA00022829"/>
    </source>
</evidence>
<name>A4RSW3_OSTLU</name>
<evidence type="ECO:0000313" key="8">
    <source>
        <dbReference type="Proteomes" id="UP000001568"/>
    </source>
</evidence>
<dbReference type="InterPro" id="IPR011990">
    <property type="entry name" value="TPR-like_helical_dom_sf"/>
</dbReference>
<dbReference type="InterPro" id="IPR005314">
    <property type="entry name" value="Peptidase_C50"/>
</dbReference>
<evidence type="ECO:0000313" key="7">
    <source>
        <dbReference type="EMBL" id="ABO94714.1"/>
    </source>
</evidence>
<proteinExistence type="predicted"/>
<keyword evidence="4" id="KW-0159">Chromosome partition</keyword>
<dbReference type="HOGENOM" id="CLU_239435_0_0_1"/>
<organism evidence="7 8">
    <name type="scientific">Ostreococcus lucimarinus (strain CCE9901)</name>
    <dbReference type="NCBI Taxonomy" id="436017"/>
    <lineage>
        <taxon>Eukaryota</taxon>
        <taxon>Viridiplantae</taxon>
        <taxon>Chlorophyta</taxon>
        <taxon>Mamiellophyceae</taxon>
        <taxon>Mamiellales</taxon>
        <taxon>Bathycoccaceae</taxon>
        <taxon>Ostreococcus</taxon>
    </lineage>
</organism>
<dbReference type="RefSeq" id="XP_001416421.1">
    <property type="nucleotide sequence ID" value="XM_001416384.1"/>
</dbReference>
<gene>
    <name evidence="7" type="primary">Cut1</name>
    <name evidence="7" type="ORF">OSTLU_119551</name>
</gene>
<dbReference type="Gramene" id="ABO94714">
    <property type="protein sequence ID" value="ABO94714"/>
    <property type="gene ID" value="OSTLU_119551"/>
</dbReference>
<dbReference type="GO" id="GO:0004197">
    <property type="term" value="F:cysteine-type endopeptidase activity"/>
    <property type="evidence" value="ECO:0007669"/>
    <property type="project" value="InterPro"/>
</dbReference>
<keyword evidence="8" id="KW-1185">Reference proteome</keyword>
<keyword evidence="5" id="KW-1133">Transmembrane helix</keyword>
<dbReference type="PROSITE" id="PS51700">
    <property type="entry name" value="SEPARIN"/>
    <property type="match status" value="1"/>
</dbReference>
<keyword evidence="5" id="KW-0472">Membrane</keyword>
<dbReference type="SUPFAM" id="SSF48452">
    <property type="entry name" value="TPR-like"/>
    <property type="match status" value="1"/>
</dbReference>